<accession>A0A6B2L2V4</accession>
<evidence type="ECO:0000256" key="7">
    <source>
        <dbReference type="ARBA" id="ARBA00023136"/>
    </source>
</evidence>
<feature type="transmembrane region" description="Helical" evidence="9">
    <location>
        <begin position="117"/>
        <end position="139"/>
    </location>
</feature>
<feature type="compositionally biased region" description="Basic and acidic residues" evidence="8">
    <location>
        <begin position="236"/>
        <end position="259"/>
    </location>
</feature>
<reference evidence="12" key="1">
    <citation type="journal article" date="2020" name="J. Eukaryot. Microbiol.">
        <title>De novo Sequencing, Assembly and Annotation of the Transcriptome for the Free-Living Testate Amoeba Arcella intermedia.</title>
        <authorList>
            <person name="Ribeiro G.M."/>
            <person name="Porfirio-Sousa A.L."/>
            <person name="Maurer-Alcala X.X."/>
            <person name="Katz L.A."/>
            <person name="Lahr D.J.G."/>
        </authorList>
    </citation>
    <scope>NUCLEOTIDE SEQUENCE</scope>
</reference>
<dbReference type="SUPFAM" id="SSF161111">
    <property type="entry name" value="Cation efflux protein transmembrane domain-like"/>
    <property type="match status" value="1"/>
</dbReference>
<evidence type="ECO:0000313" key="12">
    <source>
        <dbReference type="EMBL" id="NDV31241.1"/>
    </source>
</evidence>
<dbReference type="Pfam" id="PF16916">
    <property type="entry name" value="ZT_dimer"/>
    <property type="match status" value="1"/>
</dbReference>
<evidence type="ECO:0000259" key="10">
    <source>
        <dbReference type="Pfam" id="PF01545"/>
    </source>
</evidence>
<keyword evidence="5" id="KW-0862">Zinc</keyword>
<name>A0A6B2L2V4_9EUKA</name>
<sequence>MYEEDLGELNSDQRQESSDTLQQEEDSLDIPTTHLISRKPWYKRANSVKLLVIIVLTVLFMVTELVVGFKTGSLALIGDAFHMTSDAVALVVAFGAIQISSKSSTMENTYGWQRAEVIGSFINGIFLLSVSLFIALEAIQRFVEVSKVEDPLLVVYVACGGVAINILGLILFSGGHGHSHGGDHGHAHGGGGHGHSDNKKEHKHGHAKEHKHKEHAKEHKHSHEGHGQHKHGHKHKGDEKEDKEVHSDSGDDDKGHSGQEVHAPQGRQRDDNIYAVFLHLLGDFLGSLAAIASGLLINFLSQDWKYYFDPALSLVIVILILLSSIPLVRRCISIFMQKVPITLDASKLREELHAVPGVISIHELHVWTLVGNKSIGSVHISCLDDVDFMRIAKEMKKIFHKHHVHSTTIQPEYLRPIALKKKRKQCQLDCIKDEQCRTDACCPTTYEEAIEDEVLQSLLKVTNKQNSINYL</sequence>
<dbReference type="InterPro" id="IPR036837">
    <property type="entry name" value="Cation_efflux_CTD_sf"/>
</dbReference>
<evidence type="ECO:0000259" key="11">
    <source>
        <dbReference type="Pfam" id="PF16916"/>
    </source>
</evidence>
<dbReference type="InterPro" id="IPR058533">
    <property type="entry name" value="Cation_efflux_TM"/>
</dbReference>
<comment type="subcellular location">
    <subcellularLocation>
        <location evidence="1">Membrane</location>
        <topology evidence="1">Multi-pass membrane protein</topology>
    </subcellularLocation>
</comment>
<evidence type="ECO:0008006" key="13">
    <source>
        <dbReference type="Google" id="ProtNLM"/>
    </source>
</evidence>
<feature type="domain" description="Cation efflux protein transmembrane" evidence="10">
    <location>
        <begin position="50"/>
        <end position="336"/>
    </location>
</feature>
<keyword evidence="3" id="KW-0813">Transport</keyword>
<feature type="transmembrane region" description="Helical" evidence="9">
    <location>
        <begin position="306"/>
        <end position="328"/>
    </location>
</feature>
<evidence type="ECO:0000256" key="6">
    <source>
        <dbReference type="ARBA" id="ARBA00022989"/>
    </source>
</evidence>
<dbReference type="PANTHER" id="PTHR45820:SF4">
    <property type="entry name" value="ZINC TRANSPORTER 63C, ISOFORM F"/>
    <property type="match status" value="1"/>
</dbReference>
<dbReference type="NCBIfam" id="TIGR01297">
    <property type="entry name" value="CDF"/>
    <property type="match status" value="1"/>
</dbReference>
<dbReference type="EMBL" id="GIBP01002272">
    <property type="protein sequence ID" value="NDV31241.1"/>
    <property type="molecule type" value="Transcribed_RNA"/>
</dbReference>
<evidence type="ECO:0000256" key="9">
    <source>
        <dbReference type="SAM" id="Phobius"/>
    </source>
</evidence>
<dbReference type="Gene3D" id="1.20.1510.10">
    <property type="entry name" value="Cation efflux protein transmembrane domain"/>
    <property type="match status" value="1"/>
</dbReference>
<dbReference type="GO" id="GO:0016020">
    <property type="term" value="C:membrane"/>
    <property type="evidence" value="ECO:0007669"/>
    <property type="project" value="UniProtKB-SubCell"/>
</dbReference>
<feature type="region of interest" description="Disordered" evidence="8">
    <location>
        <begin position="1"/>
        <end position="25"/>
    </location>
</feature>
<dbReference type="InterPro" id="IPR027469">
    <property type="entry name" value="Cation_efflux_TMD_sf"/>
</dbReference>
<feature type="transmembrane region" description="Helical" evidence="9">
    <location>
        <begin position="273"/>
        <end position="300"/>
    </location>
</feature>
<feature type="transmembrane region" description="Helical" evidence="9">
    <location>
        <begin position="75"/>
        <end position="97"/>
    </location>
</feature>
<evidence type="ECO:0000256" key="8">
    <source>
        <dbReference type="SAM" id="MobiDB-lite"/>
    </source>
</evidence>
<organism evidence="12">
    <name type="scientific">Arcella intermedia</name>
    <dbReference type="NCBI Taxonomy" id="1963864"/>
    <lineage>
        <taxon>Eukaryota</taxon>
        <taxon>Amoebozoa</taxon>
        <taxon>Tubulinea</taxon>
        <taxon>Elardia</taxon>
        <taxon>Arcellinida</taxon>
        <taxon>Sphaerothecina</taxon>
        <taxon>Arcellidae</taxon>
        <taxon>Arcella</taxon>
    </lineage>
</organism>
<feature type="transmembrane region" description="Helical" evidence="9">
    <location>
        <begin position="48"/>
        <end position="69"/>
    </location>
</feature>
<keyword evidence="4 9" id="KW-0812">Transmembrane</keyword>
<dbReference type="GO" id="GO:0006882">
    <property type="term" value="P:intracellular zinc ion homeostasis"/>
    <property type="evidence" value="ECO:0007669"/>
    <property type="project" value="TreeGrafter"/>
</dbReference>
<dbReference type="Pfam" id="PF01545">
    <property type="entry name" value="Cation_efflux"/>
    <property type="match status" value="1"/>
</dbReference>
<evidence type="ECO:0000256" key="2">
    <source>
        <dbReference type="ARBA" id="ARBA00008873"/>
    </source>
</evidence>
<keyword evidence="7 9" id="KW-0472">Membrane</keyword>
<keyword evidence="6 9" id="KW-1133">Transmembrane helix</keyword>
<evidence type="ECO:0000256" key="3">
    <source>
        <dbReference type="ARBA" id="ARBA00022448"/>
    </source>
</evidence>
<comment type="similarity">
    <text evidence="2">Belongs to the cation diffusion facilitator (CDF) transporter (TC 2.A.4) family. SLC30A subfamily.</text>
</comment>
<dbReference type="GO" id="GO:0005385">
    <property type="term" value="F:zinc ion transmembrane transporter activity"/>
    <property type="evidence" value="ECO:0007669"/>
    <property type="project" value="TreeGrafter"/>
</dbReference>
<feature type="transmembrane region" description="Helical" evidence="9">
    <location>
        <begin position="151"/>
        <end position="172"/>
    </location>
</feature>
<evidence type="ECO:0000256" key="1">
    <source>
        <dbReference type="ARBA" id="ARBA00004141"/>
    </source>
</evidence>
<feature type="region of interest" description="Disordered" evidence="8">
    <location>
        <begin position="178"/>
        <end position="266"/>
    </location>
</feature>
<proteinExistence type="inferred from homology"/>
<dbReference type="SUPFAM" id="SSF160240">
    <property type="entry name" value="Cation efflux protein cytoplasmic domain-like"/>
    <property type="match status" value="1"/>
</dbReference>
<evidence type="ECO:0000256" key="5">
    <source>
        <dbReference type="ARBA" id="ARBA00022833"/>
    </source>
</evidence>
<dbReference type="AlphaFoldDB" id="A0A6B2L2V4"/>
<feature type="domain" description="Cation efflux protein cytoplasmic" evidence="11">
    <location>
        <begin position="345"/>
        <end position="412"/>
    </location>
</feature>
<protein>
    <recommendedName>
        <fullName evidence="13">Cation efflux protein cytoplasmic domain-containing protein</fullName>
    </recommendedName>
</protein>
<feature type="compositionally biased region" description="Basic residues" evidence="8">
    <location>
        <begin position="201"/>
        <end position="235"/>
    </location>
</feature>
<dbReference type="InterPro" id="IPR027470">
    <property type="entry name" value="Cation_efflux_CTD"/>
</dbReference>
<dbReference type="PANTHER" id="PTHR45820">
    <property type="entry name" value="FI23527P1"/>
    <property type="match status" value="1"/>
</dbReference>
<evidence type="ECO:0000256" key="4">
    <source>
        <dbReference type="ARBA" id="ARBA00022692"/>
    </source>
</evidence>
<dbReference type="InterPro" id="IPR002524">
    <property type="entry name" value="Cation_efflux"/>
</dbReference>